<gene>
    <name evidence="1" type="ORF">HAX54_019956</name>
</gene>
<comment type="caution">
    <text evidence="1">The sequence shown here is derived from an EMBL/GenBank/DDBJ whole genome shotgun (WGS) entry which is preliminary data.</text>
</comment>
<accession>A0ABS8UQ15</accession>
<reference evidence="1 2" key="1">
    <citation type="journal article" date="2021" name="BMC Genomics">
        <title>Datura genome reveals duplications of psychoactive alkaloid biosynthetic genes and high mutation rate following tissue culture.</title>
        <authorList>
            <person name="Rajewski A."/>
            <person name="Carter-House D."/>
            <person name="Stajich J."/>
            <person name="Litt A."/>
        </authorList>
    </citation>
    <scope>NUCLEOTIDE SEQUENCE [LARGE SCALE GENOMIC DNA]</scope>
    <source>
        <strain evidence="1">AR-01</strain>
    </source>
</reference>
<proteinExistence type="predicted"/>
<organism evidence="1 2">
    <name type="scientific">Datura stramonium</name>
    <name type="common">Jimsonweed</name>
    <name type="synonym">Common thornapple</name>
    <dbReference type="NCBI Taxonomy" id="4076"/>
    <lineage>
        <taxon>Eukaryota</taxon>
        <taxon>Viridiplantae</taxon>
        <taxon>Streptophyta</taxon>
        <taxon>Embryophyta</taxon>
        <taxon>Tracheophyta</taxon>
        <taxon>Spermatophyta</taxon>
        <taxon>Magnoliopsida</taxon>
        <taxon>eudicotyledons</taxon>
        <taxon>Gunneridae</taxon>
        <taxon>Pentapetalae</taxon>
        <taxon>asterids</taxon>
        <taxon>lamiids</taxon>
        <taxon>Solanales</taxon>
        <taxon>Solanaceae</taxon>
        <taxon>Solanoideae</taxon>
        <taxon>Datureae</taxon>
        <taxon>Datura</taxon>
    </lineage>
</organism>
<dbReference type="Proteomes" id="UP000823775">
    <property type="component" value="Unassembled WGS sequence"/>
</dbReference>
<evidence type="ECO:0000313" key="2">
    <source>
        <dbReference type="Proteomes" id="UP000823775"/>
    </source>
</evidence>
<protein>
    <submittedName>
        <fullName evidence="1">Uncharacterized protein</fullName>
    </submittedName>
</protein>
<evidence type="ECO:0000313" key="1">
    <source>
        <dbReference type="EMBL" id="MCD9561022.1"/>
    </source>
</evidence>
<name>A0ABS8UQ15_DATST</name>
<keyword evidence="2" id="KW-1185">Reference proteome</keyword>
<dbReference type="EMBL" id="JACEIK010002415">
    <property type="protein sequence ID" value="MCD9561022.1"/>
    <property type="molecule type" value="Genomic_DNA"/>
</dbReference>
<sequence length="100" mass="11395">MEIEFFFSKLFIESEKTLVSLDLEDEDFERRLDPNPEVRSPTTVEKIKTIKEPIKGGLALSFWTKTLTMGMAIFESSKNKVVFSRIGDVYMASEIAVLPS</sequence>